<comment type="caution">
    <text evidence="3">The sequence shown here is derived from an EMBL/GenBank/DDBJ whole genome shotgun (WGS) entry which is preliminary data.</text>
</comment>
<dbReference type="InterPro" id="IPR010982">
    <property type="entry name" value="Lambda_DNA-bd_dom_sf"/>
</dbReference>
<dbReference type="CDD" id="cd00093">
    <property type="entry name" value="HTH_XRE"/>
    <property type="match status" value="1"/>
</dbReference>
<evidence type="ECO:0000256" key="1">
    <source>
        <dbReference type="SAM" id="Coils"/>
    </source>
</evidence>
<reference evidence="4" key="1">
    <citation type="journal article" date="2019" name="Int. J. Syst. Evol. Microbiol.">
        <title>The Global Catalogue of Microorganisms (GCM) 10K type strain sequencing project: providing services to taxonomists for standard genome sequencing and annotation.</title>
        <authorList>
            <consortium name="The Broad Institute Genomics Platform"/>
            <consortium name="The Broad Institute Genome Sequencing Center for Infectious Disease"/>
            <person name="Wu L."/>
            <person name="Ma J."/>
        </authorList>
    </citation>
    <scope>NUCLEOTIDE SEQUENCE [LARGE SCALE GENOMIC DNA]</scope>
    <source>
        <strain evidence="4">JCM 18019</strain>
    </source>
</reference>
<keyword evidence="1" id="KW-0175">Coiled coil</keyword>
<dbReference type="Gene3D" id="1.10.260.40">
    <property type="entry name" value="lambda repressor-like DNA-binding domains"/>
    <property type="match status" value="1"/>
</dbReference>
<evidence type="ECO:0000313" key="4">
    <source>
        <dbReference type="Proteomes" id="UP001500353"/>
    </source>
</evidence>
<sequence length="121" mass="14168">MMSIKKKQKKNMSSFPHIGEWVKKIIADKKLTQAEVARKMQITPTSLANYFKQPSLQFRILWDLGLALEYDFLTELINYYPPSFALNENSEIVRELKEKTQLLLDLQKEMEIYKAALGVKK</sequence>
<dbReference type="InterPro" id="IPR001387">
    <property type="entry name" value="Cro/C1-type_HTH"/>
</dbReference>
<organism evidence="3 4">
    <name type="scientific">Chryseobacterium ginsengisoli</name>
    <dbReference type="NCBI Taxonomy" id="363853"/>
    <lineage>
        <taxon>Bacteria</taxon>
        <taxon>Pseudomonadati</taxon>
        <taxon>Bacteroidota</taxon>
        <taxon>Flavobacteriia</taxon>
        <taxon>Flavobacteriales</taxon>
        <taxon>Weeksellaceae</taxon>
        <taxon>Chryseobacterium group</taxon>
        <taxon>Chryseobacterium</taxon>
    </lineage>
</organism>
<name>A0ABP9M9Y0_9FLAO</name>
<dbReference type="EMBL" id="BAABHX010000003">
    <property type="protein sequence ID" value="GAA5092968.1"/>
    <property type="molecule type" value="Genomic_DNA"/>
</dbReference>
<gene>
    <name evidence="3" type="ORF">GCM10023210_22690</name>
</gene>
<evidence type="ECO:0000313" key="3">
    <source>
        <dbReference type="EMBL" id="GAA5092968.1"/>
    </source>
</evidence>
<keyword evidence="4" id="KW-1185">Reference proteome</keyword>
<evidence type="ECO:0000259" key="2">
    <source>
        <dbReference type="PROSITE" id="PS50943"/>
    </source>
</evidence>
<accession>A0ABP9M9Y0</accession>
<feature type="domain" description="HTH cro/C1-type" evidence="2">
    <location>
        <begin position="22"/>
        <end position="52"/>
    </location>
</feature>
<dbReference type="PROSITE" id="PS50943">
    <property type="entry name" value="HTH_CROC1"/>
    <property type="match status" value="1"/>
</dbReference>
<protein>
    <recommendedName>
        <fullName evidence="2">HTH cro/C1-type domain-containing protein</fullName>
    </recommendedName>
</protein>
<dbReference type="SUPFAM" id="SSF47413">
    <property type="entry name" value="lambda repressor-like DNA-binding domains"/>
    <property type="match status" value="1"/>
</dbReference>
<proteinExistence type="predicted"/>
<dbReference type="Proteomes" id="UP001500353">
    <property type="component" value="Unassembled WGS sequence"/>
</dbReference>
<feature type="coiled-coil region" evidence="1">
    <location>
        <begin position="89"/>
        <end position="116"/>
    </location>
</feature>